<evidence type="ECO:0000256" key="5">
    <source>
        <dbReference type="ARBA" id="ARBA00022448"/>
    </source>
</evidence>
<keyword evidence="5 12" id="KW-0813">Transport</keyword>
<name>A0A0G4JQR8_9GAMM</name>
<dbReference type="GO" id="GO:0015031">
    <property type="term" value="P:protein transport"/>
    <property type="evidence" value="ECO:0007669"/>
    <property type="project" value="UniProtKB-KW"/>
</dbReference>
<evidence type="ECO:0000256" key="14">
    <source>
        <dbReference type="SAM" id="Phobius"/>
    </source>
</evidence>
<sequence length="133" mass="14417">MAFSSQNNDDVMSEMNITPLVDVMLVLLVVFIVTAPMLTNAIPIQLPKTAAVAPAERQDPLVVSINGEQQFFINKALIEREQLVQRLAQAKTANSNLNVQVQADQSANYGVVAGLLADLEKAGITRLSLLTQK</sequence>
<evidence type="ECO:0000256" key="9">
    <source>
        <dbReference type="ARBA" id="ARBA00022927"/>
    </source>
</evidence>
<evidence type="ECO:0000256" key="4">
    <source>
        <dbReference type="ARBA" id="ARBA00011471"/>
    </source>
</evidence>
<comment type="subunit">
    <text evidence="4">The accessory proteins ExbB and ExbD seem to form a complex with TonB.</text>
</comment>
<evidence type="ECO:0000256" key="2">
    <source>
        <dbReference type="ARBA" id="ARBA00004249"/>
    </source>
</evidence>
<dbReference type="Pfam" id="PF02472">
    <property type="entry name" value="ExbD"/>
    <property type="match status" value="1"/>
</dbReference>
<evidence type="ECO:0000256" key="1">
    <source>
        <dbReference type="ARBA" id="ARBA00003540"/>
    </source>
</evidence>
<feature type="coiled-coil region" evidence="13">
    <location>
        <begin position="73"/>
        <end position="100"/>
    </location>
</feature>
<protein>
    <submittedName>
        <fullName evidence="15">Biopolymer transport protein ExbD/TolR</fullName>
    </submittedName>
</protein>
<keyword evidence="16" id="KW-1185">Reference proteome</keyword>
<evidence type="ECO:0000313" key="16">
    <source>
        <dbReference type="Proteomes" id="UP000044377"/>
    </source>
</evidence>
<dbReference type="STRING" id="1109412.BN1221_00679"/>
<evidence type="ECO:0000256" key="11">
    <source>
        <dbReference type="ARBA" id="ARBA00023136"/>
    </source>
</evidence>
<keyword evidence="13" id="KW-0175">Coiled coil</keyword>
<feature type="transmembrane region" description="Helical" evidence="14">
    <location>
        <begin position="20"/>
        <end position="38"/>
    </location>
</feature>
<evidence type="ECO:0000256" key="13">
    <source>
        <dbReference type="SAM" id="Coils"/>
    </source>
</evidence>
<dbReference type="GO" id="GO:0005886">
    <property type="term" value="C:plasma membrane"/>
    <property type="evidence" value="ECO:0007669"/>
    <property type="project" value="UniProtKB-SubCell"/>
</dbReference>
<comment type="subcellular location">
    <subcellularLocation>
        <location evidence="2">Cell inner membrane</location>
        <topology evidence="2">Single-pass type II membrane protein</topology>
    </subcellularLocation>
    <subcellularLocation>
        <location evidence="12">Cell membrane</location>
        <topology evidence="12">Single-pass type II membrane protein</topology>
    </subcellularLocation>
</comment>
<dbReference type="PANTHER" id="PTHR30558:SF12">
    <property type="entry name" value="BIOPOLYMER TRANSPORT PROTEIN EXBD"/>
    <property type="match status" value="1"/>
</dbReference>
<accession>A0A0G4JQR8</accession>
<evidence type="ECO:0000313" key="15">
    <source>
        <dbReference type="EMBL" id="CPR14272.1"/>
    </source>
</evidence>
<keyword evidence="9 12" id="KW-0653">Protein transport</keyword>
<dbReference type="PANTHER" id="PTHR30558">
    <property type="entry name" value="EXBD MEMBRANE COMPONENT OF PMF-DRIVEN MACROMOLECULE IMPORT SYSTEM"/>
    <property type="match status" value="1"/>
</dbReference>
<dbReference type="Proteomes" id="UP000044377">
    <property type="component" value="Unassembled WGS sequence"/>
</dbReference>
<organism evidence="15 16">
    <name type="scientific">Brenneria goodwinii</name>
    <dbReference type="NCBI Taxonomy" id="1109412"/>
    <lineage>
        <taxon>Bacteria</taxon>
        <taxon>Pseudomonadati</taxon>
        <taxon>Pseudomonadota</taxon>
        <taxon>Gammaproteobacteria</taxon>
        <taxon>Enterobacterales</taxon>
        <taxon>Pectobacteriaceae</taxon>
        <taxon>Brenneria</taxon>
    </lineage>
</organism>
<keyword evidence="7" id="KW-0997">Cell inner membrane</keyword>
<proteinExistence type="inferred from homology"/>
<keyword evidence="10 14" id="KW-1133">Transmembrane helix</keyword>
<dbReference type="AlphaFoldDB" id="A0A0G4JQR8"/>
<dbReference type="Gene3D" id="3.30.420.270">
    <property type="match status" value="1"/>
</dbReference>
<keyword evidence="11 14" id="KW-0472">Membrane</keyword>
<keyword evidence="6" id="KW-1003">Cell membrane</keyword>
<evidence type="ECO:0000256" key="10">
    <source>
        <dbReference type="ARBA" id="ARBA00022989"/>
    </source>
</evidence>
<evidence type="ECO:0000256" key="8">
    <source>
        <dbReference type="ARBA" id="ARBA00022692"/>
    </source>
</evidence>
<gene>
    <name evidence="15" type="ORF">BN1221_00679</name>
</gene>
<dbReference type="OrthoDB" id="9798629at2"/>
<comment type="function">
    <text evidence="1">Involved in the TonB-dependent energy-dependent transport of various receptor-bound substrates.</text>
</comment>
<evidence type="ECO:0000256" key="6">
    <source>
        <dbReference type="ARBA" id="ARBA00022475"/>
    </source>
</evidence>
<dbReference type="GO" id="GO:0022857">
    <property type="term" value="F:transmembrane transporter activity"/>
    <property type="evidence" value="ECO:0007669"/>
    <property type="project" value="InterPro"/>
</dbReference>
<comment type="similarity">
    <text evidence="3 12">Belongs to the ExbD/TolR family.</text>
</comment>
<dbReference type="RefSeq" id="WP_048636121.1">
    <property type="nucleotide sequence ID" value="NZ_CGIG01000001.1"/>
</dbReference>
<evidence type="ECO:0000256" key="12">
    <source>
        <dbReference type="RuleBase" id="RU003879"/>
    </source>
</evidence>
<reference evidence="16" key="1">
    <citation type="submission" date="2015-01" db="EMBL/GenBank/DDBJ databases">
        <authorList>
            <person name="Paterson Steve"/>
        </authorList>
    </citation>
    <scope>NUCLEOTIDE SEQUENCE [LARGE SCALE GENOMIC DNA]</scope>
    <source>
        <strain evidence="16">OBR1</strain>
    </source>
</reference>
<evidence type="ECO:0000256" key="3">
    <source>
        <dbReference type="ARBA" id="ARBA00005811"/>
    </source>
</evidence>
<dbReference type="EMBL" id="CGIG01000001">
    <property type="protein sequence ID" value="CPR14272.1"/>
    <property type="molecule type" value="Genomic_DNA"/>
</dbReference>
<evidence type="ECO:0000256" key="7">
    <source>
        <dbReference type="ARBA" id="ARBA00022519"/>
    </source>
</evidence>
<dbReference type="InterPro" id="IPR003400">
    <property type="entry name" value="ExbD"/>
</dbReference>
<keyword evidence="8 12" id="KW-0812">Transmembrane</keyword>